<dbReference type="PIRSF" id="PIRSF008502">
    <property type="entry name" value="UCP008502"/>
    <property type="match status" value="1"/>
</dbReference>
<dbReference type="Gene3D" id="3.30.70.1280">
    <property type="entry name" value="SP0830-like domains"/>
    <property type="match status" value="1"/>
</dbReference>
<reference evidence="1 2" key="1">
    <citation type="submission" date="2024-05" db="EMBL/GenBank/DDBJ databases">
        <title>Roseateles sp. DJS-2-20 16S ribosomal RNA gene Genome sequencing and assembly.</title>
        <authorList>
            <person name="Woo H."/>
        </authorList>
    </citation>
    <scope>NUCLEOTIDE SEQUENCE [LARGE SCALE GENOMIC DNA]</scope>
    <source>
        <strain evidence="1 2">DJS-2-20</strain>
    </source>
</reference>
<evidence type="ECO:0000313" key="1">
    <source>
        <dbReference type="EMBL" id="MEO3691992.1"/>
    </source>
</evidence>
<dbReference type="EMBL" id="JBDPZD010000002">
    <property type="protein sequence ID" value="MEO3691992.1"/>
    <property type="molecule type" value="Genomic_DNA"/>
</dbReference>
<sequence>MPRYVALLRGVSPMNARSPDLQRCFEAAGFSDVRTLLSSGNVVFNARTTSCAGLERRAEAAMQSTLDRVFDTFVRPAEFLRELVASEPFAEFKLPPAAKPVVTFLRRPSAHTLALPIERDDACVLKFTGSEVLSFYVPGPKASAFMAFLERSFSKDITTRTLETVRKCSVA</sequence>
<dbReference type="RefSeq" id="WP_347704889.1">
    <property type="nucleotide sequence ID" value="NZ_JBDPZD010000002.1"/>
</dbReference>
<accession>A0ABV0G2M8</accession>
<dbReference type="Proteomes" id="UP001495147">
    <property type="component" value="Unassembled WGS sequence"/>
</dbReference>
<dbReference type="Pfam" id="PF08002">
    <property type="entry name" value="DUF1697"/>
    <property type="match status" value="1"/>
</dbReference>
<keyword evidence="2" id="KW-1185">Reference proteome</keyword>
<proteinExistence type="predicted"/>
<dbReference type="PANTHER" id="PTHR36439:SF1">
    <property type="entry name" value="DUF1697 DOMAIN-CONTAINING PROTEIN"/>
    <property type="match status" value="1"/>
</dbReference>
<evidence type="ECO:0000313" key="2">
    <source>
        <dbReference type="Proteomes" id="UP001495147"/>
    </source>
</evidence>
<comment type="caution">
    <text evidence="1">The sequence shown here is derived from an EMBL/GenBank/DDBJ whole genome shotgun (WGS) entry which is preliminary data.</text>
</comment>
<dbReference type="PANTHER" id="PTHR36439">
    <property type="entry name" value="BLL4334 PROTEIN"/>
    <property type="match status" value="1"/>
</dbReference>
<protein>
    <submittedName>
        <fullName evidence="1">DUF1697 domain-containing protein</fullName>
    </submittedName>
</protein>
<dbReference type="InterPro" id="IPR012545">
    <property type="entry name" value="DUF1697"/>
</dbReference>
<organism evidence="1 2">
    <name type="scientific">Roseateles paludis</name>
    <dbReference type="NCBI Taxonomy" id="3145238"/>
    <lineage>
        <taxon>Bacteria</taxon>
        <taxon>Pseudomonadati</taxon>
        <taxon>Pseudomonadota</taxon>
        <taxon>Betaproteobacteria</taxon>
        <taxon>Burkholderiales</taxon>
        <taxon>Sphaerotilaceae</taxon>
        <taxon>Roseateles</taxon>
    </lineage>
</organism>
<name>A0ABV0G2M8_9BURK</name>
<dbReference type="SUPFAM" id="SSF160379">
    <property type="entry name" value="SP0830-like"/>
    <property type="match status" value="1"/>
</dbReference>
<gene>
    <name evidence="1" type="ORF">ABDJ85_10965</name>
</gene>